<feature type="domain" description="Adenosine deaminase" evidence="7">
    <location>
        <begin position="35"/>
        <end position="356"/>
    </location>
</feature>
<dbReference type="EMBL" id="ACIO01000229">
    <property type="protein sequence ID" value="EFC98899.1"/>
    <property type="molecule type" value="Genomic_DNA"/>
</dbReference>
<protein>
    <recommendedName>
        <fullName evidence="3">adenosine deaminase</fullName>
        <ecNumber evidence="3">3.5.4.4</ecNumber>
    </recommendedName>
</protein>
<dbReference type="GO" id="GO:0043103">
    <property type="term" value="P:hypoxanthine salvage"/>
    <property type="evidence" value="ECO:0007669"/>
    <property type="project" value="TreeGrafter"/>
</dbReference>
<evidence type="ECO:0000259" key="7">
    <source>
        <dbReference type="Pfam" id="PF00962"/>
    </source>
</evidence>
<dbReference type="HOGENOM" id="CLU_039228_0_0_9"/>
<dbReference type="PANTHER" id="PTHR11409:SF43">
    <property type="entry name" value="ADENOSINE DEAMINASE"/>
    <property type="match status" value="1"/>
</dbReference>
<evidence type="ECO:0000313" key="8">
    <source>
        <dbReference type="EMBL" id="EFC98899.1"/>
    </source>
</evidence>
<evidence type="ECO:0000256" key="1">
    <source>
        <dbReference type="ARBA" id="ARBA00001947"/>
    </source>
</evidence>
<dbReference type="GO" id="GO:0046103">
    <property type="term" value="P:inosine biosynthetic process"/>
    <property type="evidence" value="ECO:0007669"/>
    <property type="project" value="TreeGrafter"/>
</dbReference>
<dbReference type="SUPFAM" id="SSF51556">
    <property type="entry name" value="Metallo-dependent hydrolases"/>
    <property type="match status" value="1"/>
</dbReference>
<comment type="cofactor">
    <cofactor evidence="1">
        <name>Zn(2+)</name>
        <dbReference type="ChEBI" id="CHEBI:29105"/>
    </cofactor>
</comment>
<comment type="similarity">
    <text evidence="2">Belongs to the metallo-dependent hydrolases superfamily. Adenosine and AMP deaminases family.</text>
</comment>
<dbReference type="EC" id="3.5.4.4" evidence="3"/>
<sequence length="361" mass="39960">MNRNKYPETLFHQFYDYGILVLSFCRNEGLIMGRPETDLHLHLDGSLSIDVVKTLADRIGYDFGGKNVKELLSVGETCESLPDYLKCFDLPGILLQTEEALEYAACDLVKRLAGQGLVYAEIRFAPQLHKQKGLTQGQAVEAVVKGVRTGCKETGIYAGVLLCAMVNGSDAENEETMELAKAFCKEKAVNGVVGADIAGPEGFVPMAHFEGMFKRVYQAGVPFTIHAGECGDYENVVRAVAFGAKRIGHGCAAIQSEECMRLLEREKITLEMCVVSNLQTKAVAGIEDHPLKKFFDRGIRVTYNTDNMTVSDTSLEREAELITRKLGFREEDLRKMNEYAVEGAFAGEEVKQELKKRFGGQ</sequence>
<dbReference type="GO" id="GO:0004000">
    <property type="term" value="F:adenosine deaminase activity"/>
    <property type="evidence" value="ECO:0007669"/>
    <property type="project" value="TreeGrafter"/>
</dbReference>
<keyword evidence="5 8" id="KW-0378">Hydrolase</keyword>
<evidence type="ECO:0000256" key="5">
    <source>
        <dbReference type="ARBA" id="ARBA00022801"/>
    </source>
</evidence>
<evidence type="ECO:0000256" key="3">
    <source>
        <dbReference type="ARBA" id="ARBA00012784"/>
    </source>
</evidence>
<dbReference type="GO" id="GO:0005829">
    <property type="term" value="C:cytosol"/>
    <property type="evidence" value="ECO:0007669"/>
    <property type="project" value="TreeGrafter"/>
</dbReference>
<evidence type="ECO:0000256" key="4">
    <source>
        <dbReference type="ARBA" id="ARBA00022723"/>
    </source>
</evidence>
<dbReference type="InterPro" id="IPR032466">
    <property type="entry name" value="Metal_Hydrolase"/>
</dbReference>
<keyword evidence="6" id="KW-0862">Zinc</keyword>
<evidence type="ECO:0000256" key="6">
    <source>
        <dbReference type="ARBA" id="ARBA00022833"/>
    </source>
</evidence>
<proteinExistence type="inferred from homology"/>
<organism evidence="8 9">
    <name type="scientific">Hungatella hathewayi DSM 13479</name>
    <dbReference type="NCBI Taxonomy" id="566550"/>
    <lineage>
        <taxon>Bacteria</taxon>
        <taxon>Bacillati</taxon>
        <taxon>Bacillota</taxon>
        <taxon>Clostridia</taxon>
        <taxon>Lachnospirales</taxon>
        <taxon>Lachnospiraceae</taxon>
        <taxon>Hungatella</taxon>
    </lineage>
</organism>
<dbReference type="InterPro" id="IPR001365">
    <property type="entry name" value="A_deaminase_dom"/>
</dbReference>
<gene>
    <name evidence="8" type="primary">add</name>
    <name evidence="8" type="ORF">CLOSTHATH_02870</name>
</gene>
<dbReference type="InterPro" id="IPR006330">
    <property type="entry name" value="Ado/ade_deaminase"/>
</dbReference>
<reference evidence="8 9" key="1">
    <citation type="submission" date="2010-01" db="EMBL/GenBank/DDBJ databases">
        <authorList>
            <person name="Weinstock G."/>
            <person name="Sodergren E."/>
            <person name="Clifton S."/>
            <person name="Fulton L."/>
            <person name="Fulton B."/>
            <person name="Courtney L."/>
            <person name="Fronick C."/>
            <person name="Harrison M."/>
            <person name="Strong C."/>
            <person name="Farmer C."/>
            <person name="Delahaunty K."/>
            <person name="Markovic C."/>
            <person name="Hall O."/>
            <person name="Minx P."/>
            <person name="Tomlinson C."/>
            <person name="Mitreva M."/>
            <person name="Nelson J."/>
            <person name="Hou S."/>
            <person name="Wollam A."/>
            <person name="Pepin K.H."/>
            <person name="Johnson M."/>
            <person name="Bhonagiri V."/>
            <person name="Nash W.E."/>
            <person name="Warren W."/>
            <person name="Chinwalla A."/>
            <person name="Mardis E.R."/>
            <person name="Wilson R.K."/>
        </authorList>
    </citation>
    <scope>NUCLEOTIDE SEQUENCE [LARGE SCALE GENOMIC DNA]</scope>
    <source>
        <strain evidence="8 9">DSM 13479</strain>
    </source>
</reference>
<name>D3AGY3_9FIRM</name>
<dbReference type="GO" id="GO:0006154">
    <property type="term" value="P:adenosine catabolic process"/>
    <property type="evidence" value="ECO:0007669"/>
    <property type="project" value="TreeGrafter"/>
</dbReference>
<dbReference type="PANTHER" id="PTHR11409">
    <property type="entry name" value="ADENOSINE DEAMINASE"/>
    <property type="match status" value="1"/>
</dbReference>
<dbReference type="Proteomes" id="UP000004968">
    <property type="component" value="Unassembled WGS sequence"/>
</dbReference>
<comment type="caution">
    <text evidence="8">The sequence shown here is derived from an EMBL/GenBank/DDBJ whole genome shotgun (WGS) entry which is preliminary data.</text>
</comment>
<dbReference type="Gene3D" id="3.20.20.140">
    <property type="entry name" value="Metal-dependent hydrolases"/>
    <property type="match status" value="1"/>
</dbReference>
<dbReference type="Pfam" id="PF00962">
    <property type="entry name" value="A_deaminase"/>
    <property type="match status" value="1"/>
</dbReference>
<dbReference type="NCBIfam" id="TIGR01430">
    <property type="entry name" value="aden_deam"/>
    <property type="match status" value="1"/>
</dbReference>
<keyword evidence="4" id="KW-0479">Metal-binding</keyword>
<accession>D3AGY3</accession>
<dbReference type="AlphaFoldDB" id="D3AGY3"/>
<evidence type="ECO:0000256" key="2">
    <source>
        <dbReference type="ARBA" id="ARBA00006676"/>
    </source>
</evidence>
<dbReference type="GO" id="GO:0046872">
    <property type="term" value="F:metal ion binding"/>
    <property type="evidence" value="ECO:0007669"/>
    <property type="project" value="UniProtKB-KW"/>
</dbReference>
<evidence type="ECO:0000313" key="9">
    <source>
        <dbReference type="Proteomes" id="UP000004968"/>
    </source>
</evidence>